<evidence type="ECO:0008006" key="4">
    <source>
        <dbReference type="Google" id="ProtNLM"/>
    </source>
</evidence>
<dbReference type="Proteomes" id="UP000231292">
    <property type="component" value="Unassembled WGS sequence"/>
</dbReference>
<keyword evidence="1" id="KW-0732">Signal</keyword>
<organism evidence="2 3">
    <name type="scientific">Candidatus Sherwoodlollariibacterium unditelluris</name>
    <dbReference type="NCBI Taxonomy" id="1974757"/>
    <lineage>
        <taxon>Bacteria</taxon>
        <taxon>Pseudomonadati</taxon>
        <taxon>Candidatus Omnitrophota</taxon>
        <taxon>Candidatus Sherwoodlollariibacterium</taxon>
    </lineage>
</organism>
<evidence type="ECO:0000256" key="1">
    <source>
        <dbReference type="SAM" id="SignalP"/>
    </source>
</evidence>
<name>A0A2G9YJW0_9BACT</name>
<sequence length="123" mass="13093">MKKILLAILAIAFMSSLCFAQQASAPVSKPSPTAPKPVETKSFVGKIDSITLADAAKGTHSAVAVVDEKGQKMNFTVRVSTIISAKDGKKLTFSGLKKDNKIIVEYVTTKKGANRAQSIKLVE</sequence>
<evidence type="ECO:0000313" key="2">
    <source>
        <dbReference type="EMBL" id="PIP19013.1"/>
    </source>
</evidence>
<comment type="caution">
    <text evidence="2">The sequence shown here is derived from an EMBL/GenBank/DDBJ whole genome shotgun (WGS) entry which is preliminary data.</text>
</comment>
<evidence type="ECO:0000313" key="3">
    <source>
        <dbReference type="Proteomes" id="UP000231292"/>
    </source>
</evidence>
<feature type="signal peptide" evidence="1">
    <location>
        <begin position="1"/>
        <end position="20"/>
    </location>
</feature>
<feature type="chain" id="PRO_5013870171" description="DUF5666 domain-containing protein" evidence="1">
    <location>
        <begin position="21"/>
        <end position="123"/>
    </location>
</feature>
<proteinExistence type="predicted"/>
<accession>A0A2G9YJW0</accession>
<reference evidence="2 3" key="1">
    <citation type="submission" date="2017-09" db="EMBL/GenBank/DDBJ databases">
        <title>Depth-based differentiation of microbial function through sediment-hosted aquifers and enrichment of novel symbionts in the deep terrestrial subsurface.</title>
        <authorList>
            <person name="Probst A.J."/>
            <person name="Ladd B."/>
            <person name="Jarett J.K."/>
            <person name="Geller-Mcgrath D.E."/>
            <person name="Sieber C.M."/>
            <person name="Emerson J.B."/>
            <person name="Anantharaman K."/>
            <person name="Thomas B.C."/>
            <person name="Malmstrom R."/>
            <person name="Stieglmeier M."/>
            <person name="Klingl A."/>
            <person name="Woyke T."/>
            <person name="Ryan C.M."/>
            <person name="Banfield J.F."/>
        </authorList>
    </citation>
    <scope>NUCLEOTIDE SEQUENCE [LARGE SCALE GENOMIC DNA]</scope>
    <source>
        <strain evidence="2">CG23_combo_of_CG06-09_8_20_14_all_41_10</strain>
    </source>
</reference>
<gene>
    <name evidence="2" type="ORF">COX41_05265</name>
</gene>
<protein>
    <recommendedName>
        <fullName evidence="4">DUF5666 domain-containing protein</fullName>
    </recommendedName>
</protein>
<dbReference type="AlphaFoldDB" id="A0A2G9YJW0"/>
<dbReference type="EMBL" id="PCRK01000130">
    <property type="protein sequence ID" value="PIP19013.1"/>
    <property type="molecule type" value="Genomic_DNA"/>
</dbReference>